<evidence type="ECO:0000313" key="1">
    <source>
        <dbReference type="EMBL" id="CAG8672078.1"/>
    </source>
</evidence>
<accession>A0A9N9EEW8</accession>
<comment type="caution">
    <text evidence="1">The sequence shown here is derived from an EMBL/GenBank/DDBJ whole genome shotgun (WGS) entry which is preliminary data.</text>
</comment>
<dbReference type="AlphaFoldDB" id="A0A9N9EEW8"/>
<reference evidence="1" key="1">
    <citation type="submission" date="2021-06" db="EMBL/GenBank/DDBJ databases">
        <authorList>
            <person name="Kallberg Y."/>
            <person name="Tangrot J."/>
            <person name="Rosling A."/>
        </authorList>
    </citation>
    <scope>NUCLEOTIDE SEQUENCE</scope>
    <source>
        <strain evidence="1">IA702</strain>
    </source>
</reference>
<dbReference type="Proteomes" id="UP000789572">
    <property type="component" value="Unassembled WGS sequence"/>
</dbReference>
<proteinExistence type="predicted"/>
<feature type="non-terminal residue" evidence="1">
    <location>
        <position position="1"/>
    </location>
</feature>
<sequence length="44" mass="4870">FELVGFVILESVGQEIGQYLSKHLQGSDWKLELHVGNTPSATEL</sequence>
<protein>
    <submittedName>
        <fullName evidence="1">7750_t:CDS:1</fullName>
    </submittedName>
</protein>
<dbReference type="EMBL" id="CAJVPJ010006927">
    <property type="protein sequence ID" value="CAG8672078.1"/>
    <property type="molecule type" value="Genomic_DNA"/>
</dbReference>
<name>A0A9N9EEW8_9GLOM</name>
<keyword evidence="2" id="KW-1185">Reference proteome</keyword>
<organism evidence="1 2">
    <name type="scientific">Paraglomus occultum</name>
    <dbReference type="NCBI Taxonomy" id="144539"/>
    <lineage>
        <taxon>Eukaryota</taxon>
        <taxon>Fungi</taxon>
        <taxon>Fungi incertae sedis</taxon>
        <taxon>Mucoromycota</taxon>
        <taxon>Glomeromycotina</taxon>
        <taxon>Glomeromycetes</taxon>
        <taxon>Paraglomerales</taxon>
        <taxon>Paraglomeraceae</taxon>
        <taxon>Paraglomus</taxon>
    </lineage>
</organism>
<evidence type="ECO:0000313" key="2">
    <source>
        <dbReference type="Proteomes" id="UP000789572"/>
    </source>
</evidence>
<gene>
    <name evidence="1" type="ORF">POCULU_LOCUS11026</name>
</gene>